<feature type="compositionally biased region" description="Polar residues" evidence="1">
    <location>
        <begin position="139"/>
        <end position="154"/>
    </location>
</feature>
<evidence type="ECO:0000256" key="1">
    <source>
        <dbReference type="SAM" id="MobiDB-lite"/>
    </source>
</evidence>
<evidence type="ECO:0000313" key="2">
    <source>
        <dbReference type="EMBL" id="KAF9880256.1"/>
    </source>
</evidence>
<evidence type="ECO:0000313" key="3">
    <source>
        <dbReference type="Proteomes" id="UP000781932"/>
    </source>
</evidence>
<sequence>MQSSSSIEYEKAQYTQQILDAWELLTLEDVVGPQLSPTTWSLSLLKNLAILCRQKTDHKDARRLLKAEIKRRLGNDPVNGVSHHAFLAAVDVQNLIETQETRRAGRSGTGRPRTSSPLPATLKQAKEAFMKPAPKRGNDNVSSKESASTGNAPRTPSPKAPREHTPRPAVAPSLASKLEVPLTPTSMSGTPVFVPNRVTADTAFPVSVKYSLRAAGGILERLKRKRDALLEDLESELESERKRVCLETNIAVSNVSMRRFELDLSVGQQRKAAEALASLPGEAQLLAKLERNQDLRNDLLEIQGRHADLLAQSPGQIDTYAVSRGSTGDDASSAQNTVGGAFDLLFRCVESKIAAIEMEVTEARDMQRSVQEELEKCSAVVRSKAEALDAAERTHAGLIADSESLATAQTGL</sequence>
<dbReference type="EMBL" id="JAATWM020000005">
    <property type="protein sequence ID" value="KAF9880256.1"/>
    <property type="molecule type" value="Genomic_DNA"/>
</dbReference>
<name>A0A9P6IE79_9PEZI</name>
<dbReference type="GeneID" id="62158003"/>
<protein>
    <submittedName>
        <fullName evidence="2">Uncharacterized protein</fullName>
    </submittedName>
</protein>
<comment type="caution">
    <text evidence="2">The sequence shown here is derived from an EMBL/GenBank/DDBJ whole genome shotgun (WGS) entry which is preliminary data.</text>
</comment>
<dbReference type="OrthoDB" id="4838186at2759"/>
<reference evidence="2" key="1">
    <citation type="submission" date="2020-03" db="EMBL/GenBank/DDBJ databases">
        <authorList>
            <person name="He L."/>
        </authorList>
    </citation>
    <scope>NUCLEOTIDE SEQUENCE</scope>
    <source>
        <strain evidence="2">CkLH20</strain>
    </source>
</reference>
<accession>A0A9P6IE79</accession>
<dbReference type="Proteomes" id="UP000781932">
    <property type="component" value="Unassembled WGS sequence"/>
</dbReference>
<organism evidence="2 3">
    <name type="scientific">Colletotrichum karsti</name>
    <dbReference type="NCBI Taxonomy" id="1095194"/>
    <lineage>
        <taxon>Eukaryota</taxon>
        <taxon>Fungi</taxon>
        <taxon>Dikarya</taxon>
        <taxon>Ascomycota</taxon>
        <taxon>Pezizomycotina</taxon>
        <taxon>Sordariomycetes</taxon>
        <taxon>Hypocreomycetidae</taxon>
        <taxon>Glomerellales</taxon>
        <taxon>Glomerellaceae</taxon>
        <taxon>Colletotrichum</taxon>
        <taxon>Colletotrichum boninense species complex</taxon>
    </lineage>
</organism>
<dbReference type="RefSeq" id="XP_038749717.1">
    <property type="nucleotide sequence ID" value="XM_038884929.1"/>
</dbReference>
<proteinExistence type="predicted"/>
<reference evidence="2" key="2">
    <citation type="submission" date="2020-11" db="EMBL/GenBank/DDBJ databases">
        <title>Whole genome sequencing of Colletotrichum sp.</title>
        <authorList>
            <person name="Li H."/>
        </authorList>
    </citation>
    <scope>NUCLEOTIDE SEQUENCE</scope>
    <source>
        <strain evidence="2">CkLH20</strain>
    </source>
</reference>
<gene>
    <name evidence="2" type="ORF">CkaCkLH20_02210</name>
</gene>
<feature type="region of interest" description="Disordered" evidence="1">
    <location>
        <begin position="100"/>
        <end position="173"/>
    </location>
</feature>
<keyword evidence="3" id="KW-1185">Reference proteome</keyword>
<dbReference type="AlphaFoldDB" id="A0A9P6IE79"/>